<evidence type="ECO:0000256" key="1">
    <source>
        <dbReference type="ARBA" id="ARBA00006226"/>
    </source>
</evidence>
<dbReference type="InterPro" id="IPR007712">
    <property type="entry name" value="RelE/ParE_toxin"/>
</dbReference>
<dbReference type="InterPro" id="IPR035093">
    <property type="entry name" value="RelE/ParE_toxin_dom_sf"/>
</dbReference>
<dbReference type="RefSeq" id="WP_380114042.1">
    <property type="nucleotide sequence ID" value="NZ_JBHSIW010000045.1"/>
</dbReference>
<comment type="similarity">
    <text evidence="1">Belongs to the RelE toxin family.</text>
</comment>
<dbReference type="SUPFAM" id="SSF143011">
    <property type="entry name" value="RelE-like"/>
    <property type="match status" value="1"/>
</dbReference>
<dbReference type="EMBL" id="JBHSIW010000045">
    <property type="protein sequence ID" value="MFC4905682.1"/>
    <property type="molecule type" value="Genomic_DNA"/>
</dbReference>
<gene>
    <name evidence="3" type="ORF">ACFPCS_19185</name>
</gene>
<comment type="caution">
    <text evidence="3">The sequence shown here is derived from an EMBL/GenBank/DDBJ whole genome shotgun (WGS) entry which is preliminary data.</text>
</comment>
<dbReference type="Gene3D" id="3.30.2310.20">
    <property type="entry name" value="RelE-like"/>
    <property type="match status" value="1"/>
</dbReference>
<name>A0ABV9TNN9_9MICC</name>
<evidence type="ECO:0000313" key="4">
    <source>
        <dbReference type="Proteomes" id="UP001595797"/>
    </source>
</evidence>
<reference evidence="4" key="1">
    <citation type="journal article" date="2019" name="Int. J. Syst. Evol. Microbiol.">
        <title>The Global Catalogue of Microorganisms (GCM) 10K type strain sequencing project: providing services to taxonomists for standard genome sequencing and annotation.</title>
        <authorList>
            <consortium name="The Broad Institute Genomics Platform"/>
            <consortium name="The Broad Institute Genome Sequencing Center for Infectious Disease"/>
            <person name="Wu L."/>
            <person name="Ma J."/>
        </authorList>
    </citation>
    <scope>NUCLEOTIDE SEQUENCE [LARGE SCALE GENOMIC DNA]</scope>
    <source>
        <strain evidence="4">CGMCC 4.6946</strain>
    </source>
</reference>
<evidence type="ECO:0000313" key="3">
    <source>
        <dbReference type="EMBL" id="MFC4905682.1"/>
    </source>
</evidence>
<organism evidence="3 4">
    <name type="scientific">Kocuria oceani</name>
    <dbReference type="NCBI Taxonomy" id="988827"/>
    <lineage>
        <taxon>Bacteria</taxon>
        <taxon>Bacillati</taxon>
        <taxon>Actinomycetota</taxon>
        <taxon>Actinomycetes</taxon>
        <taxon>Micrococcales</taxon>
        <taxon>Micrococcaceae</taxon>
        <taxon>Kocuria</taxon>
    </lineage>
</organism>
<dbReference type="PANTHER" id="PTHR35601">
    <property type="entry name" value="TOXIN RELE"/>
    <property type="match status" value="1"/>
</dbReference>
<dbReference type="PANTHER" id="PTHR35601:SF1">
    <property type="entry name" value="TOXIN RELE"/>
    <property type="match status" value="1"/>
</dbReference>
<sequence length="90" mass="10081">MSERYAVELSKRAAKEFRKLDRPVQARIVAALALLREDPRPATVKALAGHPGYLRVRVGDYRIVYTVNEGKLLVLVLTLGHRGAIYRGLP</sequence>
<protein>
    <submittedName>
        <fullName evidence="3">Type II toxin-antitoxin system RelE/ParE family toxin</fullName>
    </submittedName>
</protein>
<keyword evidence="4" id="KW-1185">Reference proteome</keyword>
<proteinExistence type="inferred from homology"/>
<dbReference type="Pfam" id="PF05016">
    <property type="entry name" value="ParE_toxin"/>
    <property type="match status" value="1"/>
</dbReference>
<evidence type="ECO:0000256" key="2">
    <source>
        <dbReference type="ARBA" id="ARBA00022649"/>
    </source>
</evidence>
<dbReference type="Proteomes" id="UP001595797">
    <property type="component" value="Unassembled WGS sequence"/>
</dbReference>
<accession>A0ABV9TNN9</accession>
<keyword evidence="2" id="KW-1277">Toxin-antitoxin system</keyword>